<feature type="chain" id="PRO_5011989052" evidence="2">
    <location>
        <begin position="25"/>
        <end position="900"/>
    </location>
</feature>
<name>A0A1Y5S053_9PROT</name>
<evidence type="ECO:0000313" key="4">
    <source>
        <dbReference type="EMBL" id="SLN29437.1"/>
    </source>
</evidence>
<dbReference type="Pfam" id="PF04773">
    <property type="entry name" value="FecR"/>
    <property type="match status" value="1"/>
</dbReference>
<proteinExistence type="predicted"/>
<dbReference type="PANTHER" id="PTHR38731">
    <property type="entry name" value="LIPL45-RELATED LIPOPROTEIN-RELATED"/>
    <property type="match status" value="1"/>
</dbReference>
<dbReference type="InterPro" id="IPR006860">
    <property type="entry name" value="FecR"/>
</dbReference>
<reference evidence="4 5" key="1">
    <citation type="submission" date="2017-03" db="EMBL/GenBank/DDBJ databases">
        <authorList>
            <person name="Afonso C.L."/>
            <person name="Miller P.J."/>
            <person name="Scott M.A."/>
            <person name="Spackman E."/>
            <person name="Goraichik I."/>
            <person name="Dimitrov K.M."/>
            <person name="Suarez D.L."/>
            <person name="Swayne D.E."/>
        </authorList>
    </citation>
    <scope>NUCLEOTIDE SEQUENCE [LARGE SCALE GENOMIC DNA]</scope>
    <source>
        <strain evidence="4 5">CECT 7691</strain>
    </source>
</reference>
<organism evidence="4 5">
    <name type="scientific">Oceanibacterium hippocampi</name>
    <dbReference type="NCBI Taxonomy" id="745714"/>
    <lineage>
        <taxon>Bacteria</taxon>
        <taxon>Pseudomonadati</taxon>
        <taxon>Pseudomonadota</taxon>
        <taxon>Alphaproteobacteria</taxon>
        <taxon>Sneathiellales</taxon>
        <taxon>Sneathiellaceae</taxon>
        <taxon>Oceanibacterium</taxon>
    </lineage>
</organism>
<feature type="region of interest" description="Disordered" evidence="1">
    <location>
        <begin position="230"/>
        <end position="323"/>
    </location>
</feature>
<feature type="domain" description="FecR protein" evidence="3">
    <location>
        <begin position="60"/>
        <end position="150"/>
    </location>
</feature>
<feature type="compositionally biased region" description="Low complexity" evidence="1">
    <location>
        <begin position="270"/>
        <end position="299"/>
    </location>
</feature>
<keyword evidence="5" id="KW-1185">Reference proteome</keyword>
<dbReference type="EMBL" id="FWFR01000001">
    <property type="protein sequence ID" value="SLN29437.1"/>
    <property type="molecule type" value="Genomic_DNA"/>
</dbReference>
<dbReference type="AlphaFoldDB" id="A0A1Y5S053"/>
<sequence>MKLNPLPLAVCTALLCTLAVPAHANRVGVAAAVNPQATGTPPTLETRILVPRDDMTQNERVQTQENGRTQLLFLDGSALTVGPNSDIVLDEFVYDPDAGSGRIVLSATKGLFRLVGGKISKKTPMLIKTPSATIGIRGGIMVVRVREDGTITSKFFFGEEMFVESGGTRQVAVRPNSTIDVTELGGIPQEPQVVPDDMQLRLSLDELEADRNRDGEEPAPLVEVALAGSGMPAQGSELPPEDLAGNAPPAEDKAANGDDGSATAPPPDPAQSAQPQEGQQQIATGSVSGGISVPGPFSGRVRTDRSVDFSNPPADPTGDDQPFQNAFVKNGFLIGELDGELANGPERLPFKAGEFPIDSFDAAADGGLISGKGFVSADFDFFVYALIDQDIEQDHIAVVGGVPTPTAKFPTSGTTYYEARQDFLTGSNVLFLNDQNGGALITNPPETRGFIDWKIAGNNGQRALGLSTFFISGQGAGQTSALSGIVGEVLADGSGRPHIAGRQKASARLNSTGDPIFTFGSVSSADDALGNDFFGKNGPSLFALDSAEVSVTDVELGRGIDTLVSNQFPDPPYDPFTVVQKTTGPALGPTTNASLSGFSAGFFESIDPSGNPFQRLAFLSSDQTATVPDPTNFTIDVGAAENRVEVHINASDGFVIGSAGSVSVNLVLGDTVGASPGAPGGNSAILDDRTFQALDDPTSPQAVNGSGIIDAGLRTVDAGRDAGNFRNVLPGGVALCSCEYLRWGYWSGALSESSNTLHGVHLANWVAGKLATNAQIQGLAGGVATIYGGHVSATIRNGAPGNQNVYTAVGSMNMNYTFGGTQAGTWTIGNLDGASYSGAVSSIGGSRQVFRGTGTGAGRSVTVQGAFFQGGGVPNAAAGGTAHIAGANYEGAGAFAMQKN</sequence>
<evidence type="ECO:0000256" key="2">
    <source>
        <dbReference type="SAM" id="SignalP"/>
    </source>
</evidence>
<keyword evidence="2" id="KW-0732">Signal</keyword>
<dbReference type="OrthoDB" id="6038785at2"/>
<dbReference type="InParanoid" id="A0A1Y5S053"/>
<gene>
    <name evidence="4" type="ORF">OCH7691_00990</name>
</gene>
<dbReference type="Proteomes" id="UP000193200">
    <property type="component" value="Unassembled WGS sequence"/>
</dbReference>
<evidence type="ECO:0000256" key="1">
    <source>
        <dbReference type="SAM" id="MobiDB-lite"/>
    </source>
</evidence>
<dbReference type="PANTHER" id="PTHR38731:SF1">
    <property type="entry name" value="FECR PROTEIN DOMAIN-CONTAINING PROTEIN"/>
    <property type="match status" value="1"/>
</dbReference>
<evidence type="ECO:0000259" key="3">
    <source>
        <dbReference type="Pfam" id="PF04773"/>
    </source>
</evidence>
<dbReference type="RefSeq" id="WP_085882261.1">
    <property type="nucleotide sequence ID" value="NZ_FWFR01000001.1"/>
</dbReference>
<feature type="signal peptide" evidence="2">
    <location>
        <begin position="1"/>
        <end position="24"/>
    </location>
</feature>
<protein>
    <submittedName>
        <fullName evidence="4">FecR protein</fullName>
    </submittedName>
</protein>
<accession>A0A1Y5S053</accession>
<evidence type="ECO:0000313" key="5">
    <source>
        <dbReference type="Proteomes" id="UP000193200"/>
    </source>
</evidence>